<dbReference type="EMBL" id="BMZS01000002">
    <property type="protein sequence ID" value="GHD42683.1"/>
    <property type="molecule type" value="Genomic_DNA"/>
</dbReference>
<dbReference type="InterPro" id="IPR028973">
    <property type="entry name" value="PhnB-like"/>
</dbReference>
<evidence type="ECO:0000313" key="2">
    <source>
        <dbReference type="EMBL" id="GHD42683.1"/>
    </source>
</evidence>
<dbReference type="Proteomes" id="UP000630353">
    <property type="component" value="Unassembled WGS sequence"/>
</dbReference>
<dbReference type="PANTHER" id="PTHR33990">
    <property type="entry name" value="PROTEIN YJDN-RELATED"/>
    <property type="match status" value="1"/>
</dbReference>
<dbReference type="CDD" id="cd06588">
    <property type="entry name" value="PhnB_like"/>
    <property type="match status" value="1"/>
</dbReference>
<dbReference type="SUPFAM" id="SSF54593">
    <property type="entry name" value="Glyoxalase/Bleomycin resistance protein/Dihydroxybiphenyl dioxygenase"/>
    <property type="match status" value="1"/>
</dbReference>
<proteinExistence type="predicted"/>
<dbReference type="PIRSF" id="PIRSF021700">
    <property type="entry name" value="3_dmu_93_MTrfase"/>
    <property type="match status" value="1"/>
</dbReference>
<dbReference type="Pfam" id="PF06983">
    <property type="entry name" value="3-dmu-9_3-mt"/>
    <property type="match status" value="1"/>
</dbReference>
<dbReference type="PANTHER" id="PTHR33990:SF2">
    <property type="entry name" value="PHNB-LIKE DOMAIN-CONTAINING PROTEIN"/>
    <property type="match status" value="1"/>
</dbReference>
<dbReference type="InterPro" id="IPR029068">
    <property type="entry name" value="Glyas_Bleomycin-R_OHBP_Dase"/>
</dbReference>
<gene>
    <name evidence="2" type="ORF">GCM10017083_07970</name>
</gene>
<dbReference type="AlphaFoldDB" id="A0A919CMW7"/>
<dbReference type="RefSeq" id="WP_189987642.1">
    <property type="nucleotide sequence ID" value="NZ_BMZS01000002.1"/>
</dbReference>
<organism evidence="2 3">
    <name type="scientific">Thalassobaculum fulvum</name>
    <dbReference type="NCBI Taxonomy" id="1633335"/>
    <lineage>
        <taxon>Bacteria</taxon>
        <taxon>Pseudomonadati</taxon>
        <taxon>Pseudomonadota</taxon>
        <taxon>Alphaproteobacteria</taxon>
        <taxon>Rhodospirillales</taxon>
        <taxon>Thalassobaculaceae</taxon>
        <taxon>Thalassobaculum</taxon>
    </lineage>
</organism>
<keyword evidence="3" id="KW-1185">Reference proteome</keyword>
<reference evidence="2" key="1">
    <citation type="journal article" date="2014" name="Int. J. Syst. Evol. Microbiol.">
        <title>Complete genome sequence of Corynebacterium casei LMG S-19264T (=DSM 44701T), isolated from a smear-ripened cheese.</title>
        <authorList>
            <consortium name="US DOE Joint Genome Institute (JGI-PGF)"/>
            <person name="Walter F."/>
            <person name="Albersmeier A."/>
            <person name="Kalinowski J."/>
            <person name="Ruckert C."/>
        </authorList>
    </citation>
    <scope>NUCLEOTIDE SEQUENCE</scope>
    <source>
        <strain evidence="2">KCTC 42651</strain>
    </source>
</reference>
<evidence type="ECO:0000313" key="3">
    <source>
        <dbReference type="Proteomes" id="UP000630353"/>
    </source>
</evidence>
<accession>A0A919CMW7</accession>
<dbReference type="InterPro" id="IPR009725">
    <property type="entry name" value="3_dmu_93_MTrfase"/>
</dbReference>
<protein>
    <submittedName>
        <fullName evidence="2">3-demethylubiquinone-9 3-methyltransferase</fullName>
    </submittedName>
</protein>
<sequence>MPRITPFLWFDGQAEDAMNFYLGIFPNSRTLEVTRCGEAGPGPEGSVLVASFELDGQRFNALNGGPQFRFTEAVSFVIDCADQAEVDHYWDRLSDGGTPQQCGWLKDRFGVSWQVVPTVLPDLLGDPDPARAGRAMQAMLQMTRLDIAALRAAADG</sequence>
<feature type="domain" description="PhnB-like" evidence="1">
    <location>
        <begin position="3"/>
        <end position="116"/>
    </location>
</feature>
<dbReference type="Gene3D" id="3.10.180.10">
    <property type="entry name" value="2,3-Dihydroxybiphenyl 1,2-Dioxygenase, domain 1"/>
    <property type="match status" value="1"/>
</dbReference>
<reference evidence="2" key="2">
    <citation type="submission" date="2020-09" db="EMBL/GenBank/DDBJ databases">
        <authorList>
            <person name="Sun Q."/>
            <person name="Kim S."/>
        </authorList>
    </citation>
    <scope>NUCLEOTIDE SEQUENCE</scope>
    <source>
        <strain evidence="2">KCTC 42651</strain>
    </source>
</reference>
<evidence type="ECO:0000259" key="1">
    <source>
        <dbReference type="Pfam" id="PF06983"/>
    </source>
</evidence>
<comment type="caution">
    <text evidence="2">The sequence shown here is derived from an EMBL/GenBank/DDBJ whole genome shotgun (WGS) entry which is preliminary data.</text>
</comment>
<name>A0A919CMW7_9PROT</name>